<keyword evidence="8 15" id="KW-0662">Pyridine nucleotide biosynthesis</keyword>
<dbReference type="InterPro" id="IPR006405">
    <property type="entry name" value="Nic_PRibTrfase_pncB"/>
</dbReference>
<feature type="domain" description="Nicotinate phosphoribosyltransferase N-terminal" evidence="16">
    <location>
        <begin position="21"/>
        <end position="148"/>
    </location>
</feature>
<comment type="PTM">
    <text evidence="15">Transiently phosphorylated on a His residue during the reaction cycle. Phosphorylation strongly increases the affinity for substrates and increases the rate of nicotinate D-ribonucleotide production. Dephosphorylation regenerates the low-affinity form of the enzyme, leading to product release.</text>
</comment>
<evidence type="ECO:0000256" key="8">
    <source>
        <dbReference type="ARBA" id="ARBA00022642"/>
    </source>
</evidence>
<evidence type="ECO:0000256" key="4">
    <source>
        <dbReference type="ARBA" id="ARBA00010897"/>
    </source>
</evidence>
<dbReference type="GO" id="GO:0034355">
    <property type="term" value="P:NAD+ biosynthetic process via the salvage pathway"/>
    <property type="evidence" value="ECO:0007669"/>
    <property type="project" value="TreeGrafter"/>
</dbReference>
<evidence type="ECO:0000256" key="15">
    <source>
        <dbReference type="RuleBase" id="RU365100"/>
    </source>
</evidence>
<keyword evidence="11" id="KW-0460">Magnesium</keyword>
<keyword evidence="6" id="KW-0597">Phosphoprotein</keyword>
<dbReference type="GO" id="GO:0046872">
    <property type="term" value="F:metal ion binding"/>
    <property type="evidence" value="ECO:0007669"/>
    <property type="project" value="UniProtKB-KW"/>
</dbReference>
<dbReference type="InterPro" id="IPR007229">
    <property type="entry name" value="Nic_PRibTrfase-Fam"/>
</dbReference>
<dbReference type="Pfam" id="PF17956">
    <property type="entry name" value="NAPRTase_C"/>
    <property type="match status" value="1"/>
</dbReference>
<evidence type="ECO:0000256" key="1">
    <source>
        <dbReference type="ARBA" id="ARBA00001936"/>
    </source>
</evidence>
<dbReference type="InterPro" id="IPR013785">
    <property type="entry name" value="Aldolase_TIM"/>
</dbReference>
<dbReference type="AlphaFoldDB" id="A0A6U0MHN3"/>
<comment type="cofactor">
    <cofactor evidence="2">
        <name>Mg(2+)</name>
        <dbReference type="ChEBI" id="CHEBI:18420"/>
    </cofactor>
</comment>
<evidence type="ECO:0000256" key="13">
    <source>
        <dbReference type="ARBA" id="ARBA00023426"/>
    </source>
</evidence>
<evidence type="ECO:0000256" key="3">
    <source>
        <dbReference type="ARBA" id="ARBA00004952"/>
    </source>
</evidence>
<name>A0A6U0MHN3_9VIRI</name>
<dbReference type="GO" id="GO:0004516">
    <property type="term" value="F:nicotinate phosphoribosyltransferase activity"/>
    <property type="evidence" value="ECO:0007669"/>
    <property type="project" value="UniProtKB-UniRule"/>
</dbReference>
<evidence type="ECO:0000256" key="5">
    <source>
        <dbReference type="ARBA" id="ARBA00013236"/>
    </source>
</evidence>
<proteinExistence type="inferred from homology"/>
<dbReference type="EC" id="6.3.4.21" evidence="5 15"/>
<evidence type="ECO:0000259" key="17">
    <source>
        <dbReference type="Pfam" id="PF17956"/>
    </source>
</evidence>
<accession>A0A6U0MHN3</accession>
<dbReference type="Pfam" id="PF17767">
    <property type="entry name" value="NAPRTase_N"/>
    <property type="match status" value="1"/>
</dbReference>
<comment type="pathway">
    <text evidence="3 15">Cofactor biosynthesis; NAD(+) biosynthesis; nicotinate D-ribonucleotide from nicotinate: step 1/1.</text>
</comment>
<evidence type="ECO:0000256" key="6">
    <source>
        <dbReference type="ARBA" id="ARBA00022553"/>
    </source>
</evidence>
<gene>
    <name evidence="18" type="ORF">PCOL08062_LOCUS1762</name>
    <name evidence="19" type="ORF">PCOL08062_LOCUS1763</name>
</gene>
<comment type="catalytic activity">
    <reaction evidence="14 15">
        <text>5-phospho-alpha-D-ribose 1-diphosphate + nicotinate + ATP + H2O = nicotinate beta-D-ribonucleotide + ADP + phosphate + diphosphate</text>
        <dbReference type="Rhea" id="RHEA:36163"/>
        <dbReference type="ChEBI" id="CHEBI:15377"/>
        <dbReference type="ChEBI" id="CHEBI:30616"/>
        <dbReference type="ChEBI" id="CHEBI:32544"/>
        <dbReference type="ChEBI" id="CHEBI:33019"/>
        <dbReference type="ChEBI" id="CHEBI:43474"/>
        <dbReference type="ChEBI" id="CHEBI:57502"/>
        <dbReference type="ChEBI" id="CHEBI:58017"/>
        <dbReference type="ChEBI" id="CHEBI:456216"/>
        <dbReference type="EC" id="6.3.4.21"/>
    </reaction>
</comment>
<evidence type="ECO:0000259" key="16">
    <source>
        <dbReference type="Pfam" id="PF17767"/>
    </source>
</evidence>
<dbReference type="InterPro" id="IPR036068">
    <property type="entry name" value="Nicotinate_pribotase-like_C"/>
</dbReference>
<organism evidence="18">
    <name type="scientific">Prasinoderma coloniale</name>
    <dbReference type="NCBI Taxonomy" id="156133"/>
    <lineage>
        <taxon>Eukaryota</taxon>
        <taxon>Viridiplantae</taxon>
        <taxon>Prasinodermophyta</taxon>
        <taxon>Prasinodermophyceae</taxon>
        <taxon>Prasinodermales</taxon>
        <taxon>Prasinodermaceae</taxon>
        <taxon>Prasinoderma</taxon>
    </lineage>
</organism>
<evidence type="ECO:0000313" key="19">
    <source>
        <dbReference type="EMBL" id="CAD8230923.1"/>
    </source>
</evidence>
<dbReference type="InterPro" id="IPR041619">
    <property type="entry name" value="NAPRTase_C"/>
</dbReference>
<dbReference type="SUPFAM" id="SSF54675">
    <property type="entry name" value="Nicotinate/Quinolinate PRTase N-terminal domain-like"/>
    <property type="match status" value="1"/>
</dbReference>
<dbReference type="FunFam" id="3.20.140.10:FF:000006">
    <property type="entry name" value="Nicotinate phosphoribosyltransferase"/>
    <property type="match status" value="1"/>
</dbReference>
<dbReference type="FunFam" id="3.20.140.10:FF:000002">
    <property type="entry name" value="Nicotinate phosphoribosyltransferase"/>
    <property type="match status" value="1"/>
</dbReference>
<sequence>MAASRGGEGAAAPTNALVTPMLTDLYQITMAYAYFRAGKHEDTAVFDVFFRKNPFNGEYAVFAGLDEVLRFIHAYRFTADDVDKLRVILGGRCEDAFFDYLAALDMSQLKVYAIAEGTVVFPRVPLLRLEGPVGVVQLLETTILSLVNYASLVATNAARHRQAVGPDKQLLEFGLRRAQGPDGGVSAARYAYLGGFDATSNVAAGSIFDMPVKGTHAHSFVSSFTSFDEVEGRTLERAAGNGSAVELAPLVLDKLALIQSIPALRALVGDDTNRSELAAFVAYALAFPRGFLALVDTYDVMRSGLPNFMAVALALIELGYAPLGLRLDSGDLAYLSKQCREIITLTGQVLVPDQVDALAKVSIVASNDIHEDVLLSLNEQGHAIDAFGIGTHLVTCYKQPALGGVYKLVEMNGTPRIKLSEDVAKVTIPGKKQAFRIFGKEGLALLDLIMGENEEPPRAGQRILCRHPFAESKRAFVVPTRVERLLNVVWDGALVDPLPARPHIAPAREHCRKSISRMRQDHLRPLNPTPYKVSVSDELYTFIHQLWLEEAPVGELS</sequence>
<evidence type="ECO:0000313" key="18">
    <source>
        <dbReference type="EMBL" id="CAD8230921.1"/>
    </source>
</evidence>
<dbReference type="EMBL" id="HBDZ01002222">
    <property type="protein sequence ID" value="CAD8230923.1"/>
    <property type="molecule type" value="Transcribed_RNA"/>
</dbReference>
<dbReference type="CDD" id="cd01570">
    <property type="entry name" value="NAPRTase_A"/>
    <property type="match status" value="1"/>
</dbReference>
<evidence type="ECO:0000256" key="9">
    <source>
        <dbReference type="ARBA" id="ARBA00022679"/>
    </source>
</evidence>
<evidence type="ECO:0000256" key="7">
    <source>
        <dbReference type="ARBA" id="ARBA00022598"/>
    </source>
</evidence>
<dbReference type="Gene3D" id="3.20.20.70">
    <property type="entry name" value="Aldolase class I"/>
    <property type="match status" value="1"/>
</dbReference>
<dbReference type="EMBL" id="HBDZ01002221">
    <property type="protein sequence ID" value="CAD8230921.1"/>
    <property type="molecule type" value="Transcribed_RNA"/>
</dbReference>
<evidence type="ECO:0000256" key="10">
    <source>
        <dbReference type="ARBA" id="ARBA00022723"/>
    </source>
</evidence>
<dbReference type="UniPathway" id="UPA00253">
    <property type="reaction ID" value="UER00457"/>
</dbReference>
<keyword evidence="10" id="KW-0479">Metal-binding</keyword>
<dbReference type="GO" id="GO:0005829">
    <property type="term" value="C:cytosol"/>
    <property type="evidence" value="ECO:0007669"/>
    <property type="project" value="TreeGrafter"/>
</dbReference>
<comment type="cofactor">
    <cofactor evidence="1">
        <name>Mn(2+)</name>
        <dbReference type="ChEBI" id="CHEBI:29035"/>
    </cofactor>
</comment>
<dbReference type="PIRSF" id="PIRSF000484">
    <property type="entry name" value="NAPRT"/>
    <property type="match status" value="1"/>
</dbReference>
<dbReference type="InterPro" id="IPR040727">
    <property type="entry name" value="NAPRTase_N"/>
</dbReference>
<keyword evidence="9 15" id="KW-0808">Transferase</keyword>
<keyword evidence="12" id="KW-0464">Manganese</keyword>
<protein>
    <recommendedName>
        <fullName evidence="5 15">Nicotinate phosphoribosyltransferase</fullName>
        <ecNumber evidence="5 15">6.3.4.21</ecNumber>
    </recommendedName>
</protein>
<keyword evidence="7 15" id="KW-0436">Ligase</keyword>
<dbReference type="SUPFAM" id="SSF51690">
    <property type="entry name" value="Nicotinate/Quinolinate PRTase C-terminal domain-like"/>
    <property type="match status" value="1"/>
</dbReference>
<dbReference type="PANTHER" id="PTHR11098:SF1">
    <property type="entry name" value="NICOTINATE PHOSPHORIBOSYLTRANSFERASE"/>
    <property type="match status" value="1"/>
</dbReference>
<evidence type="ECO:0000256" key="12">
    <source>
        <dbReference type="ARBA" id="ARBA00023211"/>
    </source>
</evidence>
<evidence type="ECO:0000256" key="2">
    <source>
        <dbReference type="ARBA" id="ARBA00001946"/>
    </source>
</evidence>
<dbReference type="GO" id="GO:0016740">
    <property type="term" value="F:transferase activity"/>
    <property type="evidence" value="ECO:0007669"/>
    <property type="project" value="UniProtKB-KW"/>
</dbReference>
<dbReference type="FunFam" id="3.20.20.70:FF:000155">
    <property type="entry name" value="Nicotinate phosphoribosyltransferase"/>
    <property type="match status" value="1"/>
</dbReference>
<comment type="similarity">
    <text evidence="4 15">Belongs to the NAPRTase family.</text>
</comment>
<evidence type="ECO:0000256" key="14">
    <source>
        <dbReference type="ARBA" id="ARBA00048668"/>
    </source>
</evidence>
<feature type="domain" description="Nicotinate phosphoribosyltransferase C-terminal" evidence="17">
    <location>
        <begin position="431"/>
        <end position="542"/>
    </location>
</feature>
<evidence type="ECO:0000256" key="11">
    <source>
        <dbReference type="ARBA" id="ARBA00022842"/>
    </source>
</evidence>
<dbReference type="PANTHER" id="PTHR11098">
    <property type="entry name" value="NICOTINATE PHOSPHORIBOSYLTRANSFERASE"/>
    <property type="match status" value="1"/>
</dbReference>
<dbReference type="Gene3D" id="3.20.140.10">
    <property type="entry name" value="nicotinate phosphoribosyltransferase"/>
    <property type="match status" value="2"/>
</dbReference>
<comment type="function">
    <text evidence="13">Catalyzes the first step in the biosynthesis of NAD from nicotinic acid, the ATP-dependent synthesis of beta-nicotinate D-ribonucleotide from nicotinate and 5-phospho-D-ribose 1-phosphate. Helps prevent cellular oxidative stress via its role in NAD biosynthesis.</text>
</comment>
<dbReference type="NCBIfam" id="TIGR01513">
    <property type="entry name" value="NAPRTase_put"/>
    <property type="match status" value="1"/>
</dbReference>
<reference evidence="18" key="1">
    <citation type="submission" date="2021-01" db="EMBL/GenBank/DDBJ databases">
        <authorList>
            <person name="Corre E."/>
            <person name="Pelletier E."/>
            <person name="Niang G."/>
            <person name="Scheremetjew M."/>
            <person name="Finn R."/>
            <person name="Kale V."/>
            <person name="Holt S."/>
            <person name="Cochrane G."/>
            <person name="Meng A."/>
            <person name="Brown T."/>
            <person name="Cohen L."/>
        </authorList>
    </citation>
    <scope>NUCLEOTIDE SEQUENCE</scope>
    <source>
        <strain evidence="18">CCMP1413</strain>
    </source>
</reference>